<evidence type="ECO:0000256" key="9">
    <source>
        <dbReference type="SAM" id="Phobius"/>
    </source>
</evidence>
<dbReference type="PANTHER" id="PTHR24421:SF10">
    <property type="entry name" value="NITRATE_NITRITE SENSOR PROTEIN NARQ"/>
    <property type="match status" value="1"/>
</dbReference>
<evidence type="ECO:0000256" key="1">
    <source>
        <dbReference type="ARBA" id="ARBA00000085"/>
    </source>
</evidence>
<dbReference type="GO" id="GO:0005524">
    <property type="term" value="F:ATP binding"/>
    <property type="evidence" value="ECO:0007669"/>
    <property type="project" value="UniProtKB-KW"/>
</dbReference>
<accession>A0A561UQ11</accession>
<dbReference type="CDD" id="cd16917">
    <property type="entry name" value="HATPase_UhpB-NarQ-NarX-like"/>
    <property type="match status" value="1"/>
</dbReference>
<keyword evidence="14" id="KW-1185">Reference proteome</keyword>
<dbReference type="InterPro" id="IPR003594">
    <property type="entry name" value="HATPase_dom"/>
</dbReference>
<comment type="catalytic activity">
    <reaction evidence="1">
        <text>ATP + protein L-histidine = ADP + protein N-phospho-L-histidine.</text>
        <dbReference type="EC" id="2.7.13.3"/>
    </reaction>
</comment>
<dbReference type="Proteomes" id="UP000317940">
    <property type="component" value="Unassembled WGS sequence"/>
</dbReference>
<organism evidence="13 14">
    <name type="scientific">Kitasatospora viridis</name>
    <dbReference type="NCBI Taxonomy" id="281105"/>
    <lineage>
        <taxon>Bacteria</taxon>
        <taxon>Bacillati</taxon>
        <taxon>Actinomycetota</taxon>
        <taxon>Actinomycetes</taxon>
        <taxon>Kitasatosporales</taxon>
        <taxon>Streptomycetaceae</taxon>
        <taxon>Kitasatospora</taxon>
    </lineage>
</organism>
<evidence type="ECO:0000256" key="4">
    <source>
        <dbReference type="ARBA" id="ARBA00022679"/>
    </source>
</evidence>
<proteinExistence type="predicted"/>
<reference evidence="13 14" key="1">
    <citation type="submission" date="2019-06" db="EMBL/GenBank/DDBJ databases">
        <title>Sequencing the genomes of 1000 actinobacteria strains.</title>
        <authorList>
            <person name="Klenk H.-P."/>
        </authorList>
    </citation>
    <scope>NUCLEOTIDE SEQUENCE [LARGE SCALE GENOMIC DNA]</scope>
    <source>
        <strain evidence="13 14">DSM 44826</strain>
    </source>
</reference>
<feature type="transmembrane region" description="Helical" evidence="9">
    <location>
        <begin position="117"/>
        <end position="141"/>
    </location>
</feature>
<evidence type="ECO:0000259" key="12">
    <source>
        <dbReference type="Pfam" id="PF13796"/>
    </source>
</evidence>
<dbReference type="GO" id="GO:0000155">
    <property type="term" value="F:phosphorelay sensor kinase activity"/>
    <property type="evidence" value="ECO:0007669"/>
    <property type="project" value="InterPro"/>
</dbReference>
<keyword evidence="8" id="KW-0902">Two-component regulatory system</keyword>
<dbReference type="Pfam" id="PF02518">
    <property type="entry name" value="HATPase_c"/>
    <property type="match status" value="1"/>
</dbReference>
<keyword evidence="9" id="KW-1133">Transmembrane helix</keyword>
<dbReference type="RefSeq" id="WP_425461425.1">
    <property type="nucleotide sequence ID" value="NZ_BAAAMZ010000007.1"/>
</dbReference>
<evidence type="ECO:0000256" key="8">
    <source>
        <dbReference type="ARBA" id="ARBA00023012"/>
    </source>
</evidence>
<feature type="transmembrane region" description="Helical" evidence="9">
    <location>
        <begin position="174"/>
        <end position="192"/>
    </location>
</feature>
<keyword evidence="9" id="KW-0472">Membrane</keyword>
<feature type="transmembrane region" description="Helical" evidence="9">
    <location>
        <begin position="46"/>
        <end position="64"/>
    </location>
</feature>
<evidence type="ECO:0000256" key="2">
    <source>
        <dbReference type="ARBA" id="ARBA00012438"/>
    </source>
</evidence>
<keyword evidence="7" id="KW-0067">ATP-binding</keyword>
<dbReference type="GO" id="GO:0046983">
    <property type="term" value="F:protein dimerization activity"/>
    <property type="evidence" value="ECO:0007669"/>
    <property type="project" value="InterPro"/>
</dbReference>
<protein>
    <recommendedName>
        <fullName evidence="2">histidine kinase</fullName>
        <ecNumber evidence="2">2.7.13.3</ecNumber>
    </recommendedName>
</protein>
<evidence type="ECO:0000256" key="6">
    <source>
        <dbReference type="ARBA" id="ARBA00022777"/>
    </source>
</evidence>
<gene>
    <name evidence="13" type="ORF">FHX73_115368</name>
</gene>
<dbReference type="EMBL" id="VIWT01000001">
    <property type="protein sequence ID" value="TWG01467.1"/>
    <property type="molecule type" value="Genomic_DNA"/>
</dbReference>
<keyword evidence="5" id="KW-0547">Nucleotide-binding</keyword>
<feature type="domain" description="Histidine kinase/HSP90-like ATPase" evidence="10">
    <location>
        <begin position="340"/>
        <end position="424"/>
    </location>
</feature>
<evidence type="ECO:0000259" key="11">
    <source>
        <dbReference type="Pfam" id="PF07730"/>
    </source>
</evidence>
<dbReference type="Gene3D" id="1.20.5.1930">
    <property type="match status" value="1"/>
</dbReference>
<evidence type="ECO:0000256" key="7">
    <source>
        <dbReference type="ARBA" id="ARBA00022840"/>
    </source>
</evidence>
<dbReference type="InterPro" id="IPR050482">
    <property type="entry name" value="Sensor_HK_TwoCompSys"/>
</dbReference>
<evidence type="ECO:0000313" key="14">
    <source>
        <dbReference type="Proteomes" id="UP000317940"/>
    </source>
</evidence>
<evidence type="ECO:0000256" key="3">
    <source>
        <dbReference type="ARBA" id="ARBA00022553"/>
    </source>
</evidence>
<feature type="domain" description="Putative sensor" evidence="12">
    <location>
        <begin position="28"/>
        <end position="208"/>
    </location>
</feature>
<name>A0A561UQ11_9ACTN</name>
<evidence type="ECO:0000256" key="5">
    <source>
        <dbReference type="ARBA" id="ARBA00022741"/>
    </source>
</evidence>
<dbReference type="InterPro" id="IPR025828">
    <property type="entry name" value="Put_sensor_dom"/>
</dbReference>
<dbReference type="Gene3D" id="3.30.565.10">
    <property type="entry name" value="Histidine kinase-like ATPase, C-terminal domain"/>
    <property type="match status" value="1"/>
</dbReference>
<keyword evidence="9" id="KW-0812">Transmembrane</keyword>
<dbReference type="Pfam" id="PF07730">
    <property type="entry name" value="HisKA_3"/>
    <property type="match status" value="1"/>
</dbReference>
<dbReference type="Pfam" id="PF13796">
    <property type="entry name" value="Sensor"/>
    <property type="match status" value="1"/>
</dbReference>
<keyword evidence="4" id="KW-0808">Transferase</keyword>
<dbReference type="SUPFAM" id="SSF55874">
    <property type="entry name" value="ATPase domain of HSP90 chaperone/DNA topoisomerase II/histidine kinase"/>
    <property type="match status" value="1"/>
</dbReference>
<dbReference type="InterPro" id="IPR036890">
    <property type="entry name" value="HATPase_C_sf"/>
</dbReference>
<sequence length="435" mass="47184">MNIRGALHEFPAHLRRSGADLVVGVLIALGAMLSVCLFLVTAYFVILFVIGIGALMLPIVTRWVRWLCNANRRAAARAGVQVPVPYRPEPTEVEKDIVGWIRRCKWILTDPATWRDLLWLLLNSVVGMIGFLPAAVLYYVLEGLALAGGLWRPILRARGTGREYFFVPIQSQPTAALGALAAAALFLVWVRYSPVFLTAHAHFTRLLLGPTERSQLTVRVQHLAETRTGALDAAAAELRRIERDLHDGAQARLVSLGMTLGALERQLGNNPDEARRLLLDARSSSVSALRELRDLVRGIHPPVLAERGLADALRALGLASPLQVEVVVNIPGEVAPPLESALYFAVSELLTNALKYADAEHVEVSAWHDGAVLHAWVLDDGRGGADPTKGTGLHGIRRRLATFDGTLDVTSPLGGPTAIKMEIPCVLSSPKTSSS</sequence>
<comment type="caution">
    <text evidence="13">The sequence shown here is derived from an EMBL/GenBank/DDBJ whole genome shotgun (WGS) entry which is preliminary data.</text>
</comment>
<keyword evidence="3" id="KW-0597">Phosphoprotein</keyword>
<dbReference type="EC" id="2.7.13.3" evidence="2"/>
<keyword evidence="6 13" id="KW-0418">Kinase</keyword>
<dbReference type="InterPro" id="IPR011712">
    <property type="entry name" value="Sig_transdc_His_kin_sub3_dim/P"/>
</dbReference>
<dbReference type="GO" id="GO:0016020">
    <property type="term" value="C:membrane"/>
    <property type="evidence" value="ECO:0007669"/>
    <property type="project" value="InterPro"/>
</dbReference>
<dbReference type="AlphaFoldDB" id="A0A561UQ11"/>
<feature type="domain" description="Signal transduction histidine kinase subgroup 3 dimerisation and phosphoacceptor" evidence="11">
    <location>
        <begin position="237"/>
        <end position="304"/>
    </location>
</feature>
<evidence type="ECO:0000259" key="10">
    <source>
        <dbReference type="Pfam" id="PF02518"/>
    </source>
</evidence>
<evidence type="ECO:0000313" key="13">
    <source>
        <dbReference type="EMBL" id="TWG01467.1"/>
    </source>
</evidence>
<feature type="transmembrane region" description="Helical" evidence="9">
    <location>
        <begin position="21"/>
        <end position="40"/>
    </location>
</feature>
<dbReference type="PANTHER" id="PTHR24421">
    <property type="entry name" value="NITRATE/NITRITE SENSOR PROTEIN NARX-RELATED"/>
    <property type="match status" value="1"/>
</dbReference>